<dbReference type="EMBL" id="OC922768">
    <property type="protein sequence ID" value="CAD7654419.1"/>
    <property type="molecule type" value="Genomic_DNA"/>
</dbReference>
<dbReference type="EMBL" id="CAJPVJ010007943">
    <property type="protein sequence ID" value="CAG2171606.1"/>
    <property type="molecule type" value="Genomic_DNA"/>
</dbReference>
<protein>
    <submittedName>
        <fullName evidence="1">Uncharacterized protein</fullName>
    </submittedName>
</protein>
<dbReference type="Proteomes" id="UP000728032">
    <property type="component" value="Unassembled WGS sequence"/>
</dbReference>
<keyword evidence="2" id="KW-1185">Reference proteome</keyword>
<accession>A0A7R9M6X1</accession>
<name>A0A7R9M6X1_9ACAR</name>
<sequence length="124" mass="14318">MDVKCIGLSHVLLNTALNMSEIEPNPPGATIPVIIALHWNSAEYGKYGHNVNERGNCYFNVPAYMTPPLERAAIQVMVNIWSLIRKHRERLAIDVKNQLNLFVWQLAIEREVCYRLNDFLNIRE</sequence>
<dbReference type="AlphaFoldDB" id="A0A7R9M6X1"/>
<gene>
    <name evidence="1" type="ORF">ONB1V03_LOCUS11066</name>
</gene>
<reference evidence="1" key="1">
    <citation type="submission" date="2020-11" db="EMBL/GenBank/DDBJ databases">
        <authorList>
            <person name="Tran Van P."/>
        </authorList>
    </citation>
    <scope>NUCLEOTIDE SEQUENCE</scope>
</reference>
<organism evidence="1">
    <name type="scientific">Oppiella nova</name>
    <dbReference type="NCBI Taxonomy" id="334625"/>
    <lineage>
        <taxon>Eukaryota</taxon>
        <taxon>Metazoa</taxon>
        <taxon>Ecdysozoa</taxon>
        <taxon>Arthropoda</taxon>
        <taxon>Chelicerata</taxon>
        <taxon>Arachnida</taxon>
        <taxon>Acari</taxon>
        <taxon>Acariformes</taxon>
        <taxon>Sarcoptiformes</taxon>
        <taxon>Oribatida</taxon>
        <taxon>Brachypylina</taxon>
        <taxon>Oppioidea</taxon>
        <taxon>Oppiidae</taxon>
        <taxon>Oppiella</taxon>
    </lineage>
</organism>
<evidence type="ECO:0000313" key="1">
    <source>
        <dbReference type="EMBL" id="CAD7654419.1"/>
    </source>
</evidence>
<proteinExistence type="predicted"/>
<evidence type="ECO:0000313" key="2">
    <source>
        <dbReference type="Proteomes" id="UP000728032"/>
    </source>
</evidence>